<dbReference type="Proteomes" id="UP000502823">
    <property type="component" value="Unassembled WGS sequence"/>
</dbReference>
<keyword evidence="3" id="KW-0050">Antiport</keyword>
<accession>A0A6L2PSH9</accession>
<protein>
    <recommendedName>
        <fullName evidence="9">Sodium/calcium exchanger membrane region domain-containing protein</fullName>
    </recommendedName>
</protein>
<keyword evidence="4" id="KW-0106">Calcium</keyword>
<feature type="transmembrane region" description="Helical" evidence="8">
    <location>
        <begin position="102"/>
        <end position="128"/>
    </location>
</feature>
<proteinExistence type="inferred from homology"/>
<keyword evidence="4" id="KW-0109">Calcium transport</keyword>
<comment type="similarity">
    <text evidence="2">Belongs to the Ca(2+):cation antiporter (CaCA) (TC 2.A.19) family. SLC24A subfamily.</text>
</comment>
<dbReference type="PANTHER" id="PTHR10846:SF70">
    <property type="entry name" value="ZYDECO, ISOFORM F"/>
    <property type="match status" value="1"/>
</dbReference>
<dbReference type="InterPro" id="IPR044880">
    <property type="entry name" value="NCX_ion-bd_dom_sf"/>
</dbReference>
<comment type="subcellular location">
    <subcellularLocation>
        <location evidence="1">Membrane</location>
        <topology evidence="1">Multi-pass membrane protein</topology>
    </subcellularLocation>
</comment>
<sequence length="381" mass="42213">LDDQSFTHNCTPPAIDDFPKDLFTETQRQDGAVVLHVIVSLYLFFALAVVCDKYFVPAVERICQALNMSNDVAGATFMAAATSAPELFVNVIGTFITEGDIGVGTIVGSAVFNILAVAACCGIGAGIVVPLDWWPLTRDCLAYGVTVSLMICIIHDERVEWYEALTLVLLYIVYTAGGSYIIPPVEMQQFEAYVSHRLVLSLSKQSILECKHRIRFLFHFWTQFSKACFVMVSRTSRDSASVPAISPNRGFSPYVPVKTLAITFLSYLASSASGILSSSSIFHWPRAQEKWRQLAWLLVWPIHLVFLITIPDCEKPRFKRWFPLTFLMCIVWIGSLSYVVAWMITIIGDTLKIPDSVMGITFLAAGTSVPEAVSSVIVAKQ</sequence>
<dbReference type="PANTHER" id="PTHR10846">
    <property type="entry name" value="SODIUM/POTASSIUM/CALCIUM EXCHANGER"/>
    <property type="match status" value="1"/>
</dbReference>
<comment type="caution">
    <text evidence="10">The sequence shown here is derived from an EMBL/GenBank/DDBJ whole genome shotgun (WGS) entry which is preliminary data.</text>
</comment>
<dbReference type="NCBIfam" id="TIGR00367">
    <property type="entry name" value="calcium/sodium antiporter"/>
    <property type="match status" value="1"/>
</dbReference>
<evidence type="ECO:0000259" key="9">
    <source>
        <dbReference type="Pfam" id="PF01699"/>
    </source>
</evidence>
<dbReference type="InterPro" id="IPR004481">
    <property type="entry name" value="K/Na/Ca-exchanger"/>
</dbReference>
<dbReference type="EMBL" id="BLKM01000554">
    <property type="protein sequence ID" value="GFG35539.1"/>
    <property type="molecule type" value="Genomic_DNA"/>
</dbReference>
<evidence type="ECO:0000256" key="3">
    <source>
        <dbReference type="ARBA" id="ARBA00022449"/>
    </source>
</evidence>
<feature type="domain" description="Sodium/calcium exchanger membrane region" evidence="9">
    <location>
        <begin position="323"/>
        <end position="381"/>
    </location>
</feature>
<organism evidence="10 11">
    <name type="scientific">Coptotermes formosanus</name>
    <name type="common">Formosan subterranean termite</name>
    <dbReference type="NCBI Taxonomy" id="36987"/>
    <lineage>
        <taxon>Eukaryota</taxon>
        <taxon>Metazoa</taxon>
        <taxon>Ecdysozoa</taxon>
        <taxon>Arthropoda</taxon>
        <taxon>Hexapoda</taxon>
        <taxon>Insecta</taxon>
        <taxon>Pterygota</taxon>
        <taxon>Neoptera</taxon>
        <taxon>Polyneoptera</taxon>
        <taxon>Dictyoptera</taxon>
        <taxon>Blattodea</taxon>
        <taxon>Blattoidea</taxon>
        <taxon>Termitoidae</taxon>
        <taxon>Rhinotermitidae</taxon>
        <taxon>Coptotermes</taxon>
    </lineage>
</organism>
<name>A0A6L2PSH9_COPFO</name>
<feature type="transmembrane region" description="Helical" evidence="8">
    <location>
        <begin position="162"/>
        <end position="182"/>
    </location>
</feature>
<dbReference type="FunCoup" id="A0A6L2PSH9">
    <property type="interactions" value="66"/>
</dbReference>
<keyword evidence="7 8" id="KW-0472">Membrane</keyword>
<keyword evidence="6 8" id="KW-1133">Transmembrane helix</keyword>
<evidence type="ECO:0000256" key="7">
    <source>
        <dbReference type="ARBA" id="ARBA00023136"/>
    </source>
</evidence>
<keyword evidence="4" id="KW-0406">Ion transport</keyword>
<reference evidence="11" key="1">
    <citation type="submission" date="2020-01" db="EMBL/GenBank/DDBJ databases">
        <title>Draft genome sequence of the Termite Coptotermes fromosanus.</title>
        <authorList>
            <person name="Itakura S."/>
            <person name="Yosikawa Y."/>
            <person name="Umezawa K."/>
        </authorList>
    </citation>
    <scope>NUCLEOTIDE SEQUENCE [LARGE SCALE GENOMIC DNA]</scope>
</reference>
<evidence type="ECO:0000256" key="1">
    <source>
        <dbReference type="ARBA" id="ARBA00004141"/>
    </source>
</evidence>
<feature type="transmembrane region" description="Helical" evidence="8">
    <location>
        <begin position="294"/>
        <end position="310"/>
    </location>
</feature>
<dbReference type="Pfam" id="PF01699">
    <property type="entry name" value="Na_Ca_ex"/>
    <property type="match status" value="2"/>
</dbReference>
<dbReference type="GO" id="GO:0008273">
    <property type="term" value="F:calcium, potassium:sodium antiporter activity"/>
    <property type="evidence" value="ECO:0007669"/>
    <property type="project" value="TreeGrafter"/>
</dbReference>
<dbReference type="GO" id="GO:0005262">
    <property type="term" value="F:calcium channel activity"/>
    <property type="evidence" value="ECO:0007669"/>
    <property type="project" value="TreeGrafter"/>
</dbReference>
<dbReference type="FunFam" id="1.20.1420.30:FF:000015">
    <property type="entry name" value="sodium/potassium/calcium exchanger 5 isoform X2"/>
    <property type="match status" value="1"/>
</dbReference>
<feature type="non-terminal residue" evidence="10">
    <location>
        <position position="1"/>
    </location>
</feature>
<dbReference type="GO" id="GO:0006874">
    <property type="term" value="P:intracellular calcium ion homeostasis"/>
    <property type="evidence" value="ECO:0007669"/>
    <property type="project" value="TreeGrafter"/>
</dbReference>
<evidence type="ECO:0000313" key="11">
    <source>
        <dbReference type="Proteomes" id="UP000502823"/>
    </source>
</evidence>
<keyword evidence="5 8" id="KW-0812">Transmembrane</keyword>
<feature type="domain" description="Sodium/calcium exchanger membrane region" evidence="9">
    <location>
        <begin position="37"/>
        <end position="176"/>
    </location>
</feature>
<evidence type="ECO:0000313" key="10">
    <source>
        <dbReference type="EMBL" id="GFG35539.1"/>
    </source>
</evidence>
<feature type="transmembrane region" description="Helical" evidence="8">
    <location>
        <begin position="322"/>
        <end position="344"/>
    </location>
</feature>
<feature type="transmembrane region" description="Helical" evidence="8">
    <location>
        <begin position="32"/>
        <end position="51"/>
    </location>
</feature>
<dbReference type="AlphaFoldDB" id="A0A6L2PSH9"/>
<gene>
    <name evidence="10" type="ORF">Cfor_08275</name>
</gene>
<dbReference type="Gene3D" id="1.20.1420.30">
    <property type="entry name" value="NCX, central ion-binding region"/>
    <property type="match status" value="2"/>
</dbReference>
<dbReference type="OrthoDB" id="2127281at2759"/>
<keyword evidence="4" id="KW-0813">Transport</keyword>
<evidence type="ECO:0000256" key="8">
    <source>
        <dbReference type="SAM" id="Phobius"/>
    </source>
</evidence>
<dbReference type="GO" id="GO:0005886">
    <property type="term" value="C:plasma membrane"/>
    <property type="evidence" value="ECO:0007669"/>
    <property type="project" value="TreeGrafter"/>
</dbReference>
<feature type="transmembrane region" description="Helical" evidence="8">
    <location>
        <begin position="72"/>
        <end position="96"/>
    </location>
</feature>
<feature type="transmembrane region" description="Helical" evidence="8">
    <location>
        <begin position="259"/>
        <end position="282"/>
    </location>
</feature>
<evidence type="ECO:0000256" key="5">
    <source>
        <dbReference type="ARBA" id="ARBA00022692"/>
    </source>
</evidence>
<dbReference type="InParanoid" id="A0A6L2PSH9"/>
<keyword evidence="11" id="KW-1185">Reference proteome</keyword>
<feature type="non-terminal residue" evidence="10">
    <location>
        <position position="381"/>
    </location>
</feature>
<dbReference type="InterPro" id="IPR004837">
    <property type="entry name" value="NaCa_Exmemb"/>
</dbReference>
<evidence type="ECO:0000256" key="4">
    <source>
        <dbReference type="ARBA" id="ARBA00022568"/>
    </source>
</evidence>
<evidence type="ECO:0000256" key="2">
    <source>
        <dbReference type="ARBA" id="ARBA00005364"/>
    </source>
</evidence>
<evidence type="ECO:0000256" key="6">
    <source>
        <dbReference type="ARBA" id="ARBA00022989"/>
    </source>
</evidence>